<dbReference type="Gene3D" id="2.60.210.10">
    <property type="entry name" value="Apoptosis, Tumor Necrosis Factor Receptor Associated Protein 2, Chain A"/>
    <property type="match status" value="1"/>
</dbReference>
<evidence type="ECO:0000256" key="1">
    <source>
        <dbReference type="ARBA" id="ARBA00023054"/>
    </source>
</evidence>
<organism evidence="4 5">
    <name type="scientific">Microthlaspi erraticum</name>
    <dbReference type="NCBI Taxonomy" id="1685480"/>
    <lineage>
        <taxon>Eukaryota</taxon>
        <taxon>Viridiplantae</taxon>
        <taxon>Streptophyta</taxon>
        <taxon>Embryophyta</taxon>
        <taxon>Tracheophyta</taxon>
        <taxon>Spermatophyta</taxon>
        <taxon>Magnoliopsida</taxon>
        <taxon>eudicotyledons</taxon>
        <taxon>Gunneridae</taxon>
        <taxon>Pentapetalae</taxon>
        <taxon>rosids</taxon>
        <taxon>malvids</taxon>
        <taxon>Brassicales</taxon>
        <taxon>Brassicaceae</taxon>
        <taxon>Coluteocarpeae</taxon>
        <taxon>Microthlaspi</taxon>
    </lineage>
</organism>
<dbReference type="InterPro" id="IPR002083">
    <property type="entry name" value="MATH/TRAF_dom"/>
</dbReference>
<dbReference type="InterPro" id="IPR008974">
    <property type="entry name" value="TRAF-like"/>
</dbReference>
<dbReference type="PANTHER" id="PTHR46236">
    <property type="entry name" value="TRAF-LIKE SUPERFAMILY PROTEIN"/>
    <property type="match status" value="1"/>
</dbReference>
<dbReference type="CDD" id="cd00121">
    <property type="entry name" value="MATH"/>
    <property type="match status" value="1"/>
</dbReference>
<dbReference type="EMBL" id="CACVBM020001187">
    <property type="protein sequence ID" value="CAA7038139.1"/>
    <property type="molecule type" value="Genomic_DNA"/>
</dbReference>
<dbReference type="PROSITE" id="PS50144">
    <property type="entry name" value="MATH"/>
    <property type="match status" value="1"/>
</dbReference>
<dbReference type="Proteomes" id="UP000467841">
    <property type="component" value="Unassembled WGS sequence"/>
</dbReference>
<dbReference type="AlphaFoldDB" id="A0A6D2J9A1"/>
<evidence type="ECO:0000313" key="5">
    <source>
        <dbReference type="Proteomes" id="UP000467841"/>
    </source>
</evidence>
<keyword evidence="1 2" id="KW-0175">Coiled coil</keyword>
<proteinExistence type="predicted"/>
<dbReference type="SUPFAM" id="SSF49599">
    <property type="entry name" value="TRAF domain-like"/>
    <property type="match status" value="1"/>
</dbReference>
<comment type="caution">
    <text evidence="4">The sequence shown here is derived from an EMBL/GenBank/DDBJ whole genome shotgun (WGS) entry which is preliminary data.</text>
</comment>
<dbReference type="OrthoDB" id="1086031at2759"/>
<dbReference type="Pfam" id="PF22486">
    <property type="entry name" value="MATH_2"/>
    <property type="match status" value="1"/>
</dbReference>
<keyword evidence="5" id="KW-1185">Reference proteome</keyword>
<sequence>MGNSKQKVTYTFEIDNFSQRNTPFMSPLFSSGFSSGFCNWHVYVQPKGNRTSKYMCLYLAVPDPHSRPHLWSRVTSFSFVVVNPSNVLSSKSFVGTYRTFNEKQPTSGFIRTGLTLSNLQEKGFLVNDKLKIEVYIYVKELHGGRDPKVLPEEKKETVYVHGFELLQSQVKSANWIFDTYPETALYIQPQDPQLKTAYMNILLRIYETLYYSPLEKLTESDLSNVSNGLLDLTQAGFKLEWLREKLEKVTLGRKKLSGYEAHALELEKQLKNLELMMSNLKAKIKLNAERKLDDI</sequence>
<protein>
    <recommendedName>
        <fullName evidence="3">MATH domain-containing protein</fullName>
    </recommendedName>
</protein>
<dbReference type="PANTHER" id="PTHR46236:SF18">
    <property type="entry name" value="MATH DOMAIN-CONTAINING PROTEIN"/>
    <property type="match status" value="1"/>
</dbReference>
<feature type="domain" description="MATH" evidence="3">
    <location>
        <begin position="7"/>
        <end position="136"/>
    </location>
</feature>
<evidence type="ECO:0000259" key="3">
    <source>
        <dbReference type="PROSITE" id="PS50144"/>
    </source>
</evidence>
<gene>
    <name evidence="4" type="ORF">MERR_LOCUS25374</name>
</gene>
<name>A0A6D2J9A1_9BRAS</name>
<accession>A0A6D2J9A1</accession>
<evidence type="ECO:0000313" key="4">
    <source>
        <dbReference type="EMBL" id="CAA7038139.1"/>
    </source>
</evidence>
<evidence type="ECO:0000256" key="2">
    <source>
        <dbReference type="SAM" id="Coils"/>
    </source>
</evidence>
<feature type="coiled-coil region" evidence="2">
    <location>
        <begin position="256"/>
        <end position="290"/>
    </location>
</feature>
<dbReference type="InterPro" id="IPR050804">
    <property type="entry name" value="MCC"/>
</dbReference>
<reference evidence="4" key="1">
    <citation type="submission" date="2020-01" db="EMBL/GenBank/DDBJ databases">
        <authorList>
            <person name="Mishra B."/>
        </authorList>
    </citation>
    <scope>NUCLEOTIDE SEQUENCE [LARGE SCALE GENOMIC DNA]</scope>
</reference>